<gene>
    <name evidence="4" type="ORF">MBJ925_LOCUS6531</name>
</gene>
<dbReference type="AlphaFoldDB" id="A0A816LXV6"/>
<comment type="caution">
    <text evidence="4">The sequence shown here is derived from an EMBL/GenBank/DDBJ whole genome shotgun (WGS) entry which is preliminary data.</text>
</comment>
<dbReference type="InterPro" id="IPR005135">
    <property type="entry name" value="Endo/exonuclease/phosphatase"/>
</dbReference>
<keyword evidence="1" id="KW-0175">Coiled coil</keyword>
<dbReference type="PROSITE" id="PS50878">
    <property type="entry name" value="RT_POL"/>
    <property type="match status" value="1"/>
</dbReference>
<dbReference type="SUPFAM" id="SSF56219">
    <property type="entry name" value="DNase I-like"/>
    <property type="match status" value="1"/>
</dbReference>
<feature type="coiled-coil region" evidence="1">
    <location>
        <begin position="53"/>
        <end position="84"/>
    </location>
</feature>
<evidence type="ECO:0000313" key="5">
    <source>
        <dbReference type="Proteomes" id="UP000663824"/>
    </source>
</evidence>
<dbReference type="Pfam" id="PF14529">
    <property type="entry name" value="Exo_endo_phos_2"/>
    <property type="match status" value="1"/>
</dbReference>
<keyword evidence="2" id="KW-0472">Membrane</keyword>
<keyword evidence="2" id="KW-0812">Transmembrane</keyword>
<dbReference type="Proteomes" id="UP000663824">
    <property type="component" value="Unassembled WGS sequence"/>
</dbReference>
<accession>A0A816LXV6</accession>
<sequence length="1091" mass="127139">MNNHYETHFIPQHTKNTFSNNLHDYRTWPSLNSNLSLTSNTNTNTRSLWHFEIKQMQEELNLINQENELEIKKWKAQNEEQFKQITQVCQLINLHFKSQREAITSINNMLADTLPSVVQSIQTLNHLIQENSKIITNDNERQQKEIIRNTINETLSAINKRLLLLTDQQTKLKSLMERENEALNLVDAFTGTKTEKILLTEMINEWNCKSSISNISKKWKKDRPIETEENLNIILYNCQCLSTHIVDIEILLSTHTPQIIILTGVGSQINNLPKFSGYYWISQKGTNSFGGVAFLLHDTINAKTINQTLDFIIIELNVQPKPIILGAIYIPPSKTIPQSLLDLYVNEPFYIFGDFNAKHTDWLCNNNNANGVQLKNWLEKTGCEMIYPAQPTSKRSSAIIDFGITYNSNGWKAEVIKEGTSDHYPILLQAPFSTGVNKCFRKTHWKVFTYFLKCTFPYFNSLVYNYDAEYFLDLFSSFLSSAWDRASHYIPIKKFRPPWPYYLIQLARKLNKTRKIYRKRKNYTNLTEYLYWKHLYHNEKNTYLQKKMENQLAYISQENNIWKHVHPTFHPYTPSFKGLTTDNKIIKDHNEIVNTLADHYEKHFEPPTINPNNSFHIAATQSYNEFIQLPNIPLESITLDEVEKSWKASKRKKSTDTQGLSAFLLHQLPNEYLQTLTIAFNKIALSGDVISSSKHAKVICLSKDGLYPRVDKLRPISLLSNLGKCFERIIHTRILKWCTEKGIFVDEQSGFTSERRLQTRILSLVEDLRLTTSANNRPSLVIFVDFMSAFDRMWHPALLSTLLKLEMPIPLLKWISQWLNGRTMSIHVGEAISRTINISVGTPQGSILAATLFRLHIHFLPSFFKSITCHLFADDLALIIPGTIEKTFSKNITSIEGHAKCTMKHLEDFADDMILPVNVNKTKALLVHNIVAPSYPKVKYKNENIEFVKRFKYLGVDITTKLGCGIYISKRIQTIRKIYHALRIIFNKIPITLRKLRRKLFFAFALPHIIWLFSCWFFYTEHQQNKIEHVFCSGLRLTHKLNFWDDLTVYSLAKEYTVNDYLYKYWLKFFKHLEASSEANQYQLTYISYVA</sequence>
<dbReference type="InterPro" id="IPR043502">
    <property type="entry name" value="DNA/RNA_pol_sf"/>
</dbReference>
<evidence type="ECO:0000256" key="1">
    <source>
        <dbReference type="SAM" id="Coils"/>
    </source>
</evidence>
<dbReference type="InterPro" id="IPR000477">
    <property type="entry name" value="RT_dom"/>
</dbReference>
<evidence type="ECO:0000256" key="2">
    <source>
        <dbReference type="SAM" id="Phobius"/>
    </source>
</evidence>
<dbReference type="GO" id="GO:0003824">
    <property type="term" value="F:catalytic activity"/>
    <property type="evidence" value="ECO:0007669"/>
    <property type="project" value="InterPro"/>
</dbReference>
<evidence type="ECO:0000259" key="3">
    <source>
        <dbReference type="PROSITE" id="PS50878"/>
    </source>
</evidence>
<feature type="transmembrane region" description="Helical" evidence="2">
    <location>
        <begin position="1000"/>
        <end position="1019"/>
    </location>
</feature>
<dbReference type="Gene3D" id="3.60.10.10">
    <property type="entry name" value="Endonuclease/exonuclease/phosphatase"/>
    <property type="match status" value="1"/>
</dbReference>
<feature type="domain" description="Reverse transcriptase" evidence="3">
    <location>
        <begin position="682"/>
        <end position="958"/>
    </location>
</feature>
<name>A0A816LXV6_9BILA</name>
<protein>
    <recommendedName>
        <fullName evidence="3">Reverse transcriptase domain-containing protein</fullName>
    </recommendedName>
</protein>
<dbReference type="SUPFAM" id="SSF56672">
    <property type="entry name" value="DNA/RNA polymerases"/>
    <property type="match status" value="1"/>
</dbReference>
<organism evidence="4 5">
    <name type="scientific">Rotaria magnacalcarata</name>
    <dbReference type="NCBI Taxonomy" id="392030"/>
    <lineage>
        <taxon>Eukaryota</taxon>
        <taxon>Metazoa</taxon>
        <taxon>Spiralia</taxon>
        <taxon>Gnathifera</taxon>
        <taxon>Rotifera</taxon>
        <taxon>Eurotatoria</taxon>
        <taxon>Bdelloidea</taxon>
        <taxon>Philodinida</taxon>
        <taxon>Philodinidae</taxon>
        <taxon>Rotaria</taxon>
    </lineage>
</organism>
<keyword evidence="2" id="KW-1133">Transmembrane helix</keyword>
<dbReference type="InterPro" id="IPR036691">
    <property type="entry name" value="Endo/exonu/phosph_ase_sf"/>
</dbReference>
<dbReference type="Pfam" id="PF00078">
    <property type="entry name" value="RVT_1"/>
    <property type="match status" value="1"/>
</dbReference>
<dbReference type="EMBL" id="CAJNRE010002051">
    <property type="protein sequence ID" value="CAF1964723.1"/>
    <property type="molecule type" value="Genomic_DNA"/>
</dbReference>
<evidence type="ECO:0000313" key="4">
    <source>
        <dbReference type="EMBL" id="CAF1964723.1"/>
    </source>
</evidence>
<proteinExistence type="predicted"/>
<dbReference type="PANTHER" id="PTHR19446">
    <property type="entry name" value="REVERSE TRANSCRIPTASES"/>
    <property type="match status" value="1"/>
</dbReference>
<reference evidence="4" key="1">
    <citation type="submission" date="2021-02" db="EMBL/GenBank/DDBJ databases">
        <authorList>
            <person name="Nowell W R."/>
        </authorList>
    </citation>
    <scope>NUCLEOTIDE SEQUENCE</scope>
</reference>
<dbReference type="CDD" id="cd01650">
    <property type="entry name" value="RT_nLTR_like"/>
    <property type="match status" value="1"/>
</dbReference>